<dbReference type="GO" id="GO:0016791">
    <property type="term" value="F:phosphatase activity"/>
    <property type="evidence" value="ECO:0007669"/>
    <property type="project" value="TreeGrafter"/>
</dbReference>
<dbReference type="EMBL" id="NBXE01000008">
    <property type="protein sequence ID" value="RFA28822.1"/>
    <property type="molecule type" value="Genomic_DNA"/>
</dbReference>
<accession>A0A3E0WD42</accession>
<dbReference type="SUPFAM" id="SSF53254">
    <property type="entry name" value="Phosphoglycerate mutase-like"/>
    <property type="match status" value="1"/>
</dbReference>
<dbReference type="SMART" id="SM00855">
    <property type="entry name" value="PGAM"/>
    <property type="match status" value="1"/>
</dbReference>
<proteinExistence type="predicted"/>
<dbReference type="InterPro" id="IPR050275">
    <property type="entry name" value="PGM_Phosphatase"/>
</dbReference>
<dbReference type="PROSITE" id="PS00175">
    <property type="entry name" value="PG_MUTASE"/>
    <property type="match status" value="1"/>
</dbReference>
<dbReference type="PANTHER" id="PTHR48100">
    <property type="entry name" value="BROAD-SPECIFICITY PHOSPHATASE YOR283W-RELATED"/>
    <property type="match status" value="1"/>
</dbReference>
<dbReference type="OrthoDB" id="9793115at2"/>
<sequence>MRLLLIRHGQTIDNVHGVLGAVVPGPGLTALGQRQAAAIPAALASEEIAAIYVSTMVRTQQTAAALAADRNLEPQVLDGLREITSGDLEGRSDEEATHLYMRTIFSWWQSLDGRIPGGEDGHEFYARFEQAVAGIASAHREETVAVVSHGAAMRAWASYASTNIDPEFSRSHPLENTAMIVLEGTPEEGWRTTSWGSEPVGGYQLDDETAPDPTSEALA</sequence>
<comment type="caution">
    <text evidence="2">The sequence shown here is derived from an EMBL/GenBank/DDBJ whole genome shotgun (WGS) entry which is preliminary data.</text>
</comment>
<reference evidence="2 3" key="1">
    <citation type="submission" date="2017-04" db="EMBL/GenBank/DDBJ databases">
        <title>Comparative genome analysis of Subtercola boreus.</title>
        <authorList>
            <person name="Cho Y.-J."/>
            <person name="Cho A."/>
            <person name="Kim O.-S."/>
            <person name="Lee J.-I."/>
        </authorList>
    </citation>
    <scope>NUCLEOTIDE SEQUENCE [LARGE SCALE GENOMIC DNA]</scope>
    <source>
        <strain evidence="2 3">P28004</strain>
    </source>
</reference>
<dbReference type="PANTHER" id="PTHR48100:SF58">
    <property type="entry name" value="PE-PGRS FAMILY PROTEIN PE_PGRS11"/>
    <property type="match status" value="1"/>
</dbReference>
<dbReference type="Proteomes" id="UP000257080">
    <property type="component" value="Unassembled WGS sequence"/>
</dbReference>
<dbReference type="Pfam" id="PF00300">
    <property type="entry name" value="His_Phos_1"/>
    <property type="match status" value="1"/>
</dbReference>
<gene>
    <name evidence="2" type="ORF">B7R25_03665</name>
</gene>
<dbReference type="GO" id="GO:0005737">
    <property type="term" value="C:cytoplasm"/>
    <property type="evidence" value="ECO:0007669"/>
    <property type="project" value="TreeGrafter"/>
</dbReference>
<dbReference type="InterPro" id="IPR001345">
    <property type="entry name" value="PG/BPGM_mutase_AS"/>
</dbReference>
<organism evidence="2 3">
    <name type="scientific">Subtercola boreus</name>
    <dbReference type="NCBI Taxonomy" id="120213"/>
    <lineage>
        <taxon>Bacteria</taxon>
        <taxon>Bacillati</taxon>
        <taxon>Actinomycetota</taxon>
        <taxon>Actinomycetes</taxon>
        <taxon>Micrococcales</taxon>
        <taxon>Microbacteriaceae</taxon>
        <taxon>Subtercola</taxon>
    </lineage>
</organism>
<dbReference type="RefSeq" id="WP_116417612.1">
    <property type="nucleotide sequence ID" value="NZ_NBXC01000008.1"/>
</dbReference>
<evidence type="ECO:0000313" key="3">
    <source>
        <dbReference type="Proteomes" id="UP000257080"/>
    </source>
</evidence>
<protein>
    <submittedName>
        <fullName evidence="2">Histidine phosphatase family protein</fullName>
    </submittedName>
</protein>
<dbReference type="AlphaFoldDB" id="A0A3E0WD42"/>
<dbReference type="Gene3D" id="3.40.50.1240">
    <property type="entry name" value="Phosphoglycerate mutase-like"/>
    <property type="match status" value="1"/>
</dbReference>
<evidence type="ECO:0000256" key="1">
    <source>
        <dbReference type="SAM" id="MobiDB-lite"/>
    </source>
</evidence>
<feature type="region of interest" description="Disordered" evidence="1">
    <location>
        <begin position="188"/>
        <end position="219"/>
    </location>
</feature>
<evidence type="ECO:0000313" key="2">
    <source>
        <dbReference type="EMBL" id="RFA28822.1"/>
    </source>
</evidence>
<dbReference type="InterPro" id="IPR029033">
    <property type="entry name" value="His_PPase_superfam"/>
</dbReference>
<dbReference type="CDD" id="cd07067">
    <property type="entry name" value="HP_PGM_like"/>
    <property type="match status" value="1"/>
</dbReference>
<name>A0A3E0WD42_9MICO</name>
<dbReference type="InterPro" id="IPR013078">
    <property type="entry name" value="His_Pase_superF_clade-1"/>
</dbReference>